<accession>A0A9N9JB65</accession>
<comment type="caution">
    <text evidence="1">The sequence shown here is derived from an EMBL/GenBank/DDBJ whole genome shotgun (WGS) entry which is preliminary data.</text>
</comment>
<dbReference type="EMBL" id="CAJVPY010019156">
    <property type="protein sequence ID" value="CAG8770439.1"/>
    <property type="molecule type" value="Genomic_DNA"/>
</dbReference>
<organism evidence="1 2">
    <name type="scientific">Dentiscutata erythropus</name>
    <dbReference type="NCBI Taxonomy" id="1348616"/>
    <lineage>
        <taxon>Eukaryota</taxon>
        <taxon>Fungi</taxon>
        <taxon>Fungi incertae sedis</taxon>
        <taxon>Mucoromycota</taxon>
        <taxon>Glomeromycotina</taxon>
        <taxon>Glomeromycetes</taxon>
        <taxon>Diversisporales</taxon>
        <taxon>Gigasporaceae</taxon>
        <taxon>Dentiscutata</taxon>
    </lineage>
</organism>
<evidence type="ECO:0000313" key="2">
    <source>
        <dbReference type="Proteomes" id="UP000789405"/>
    </source>
</evidence>
<dbReference type="Proteomes" id="UP000789405">
    <property type="component" value="Unassembled WGS sequence"/>
</dbReference>
<name>A0A9N9JB65_9GLOM</name>
<reference evidence="1" key="1">
    <citation type="submission" date="2021-06" db="EMBL/GenBank/DDBJ databases">
        <authorList>
            <person name="Kallberg Y."/>
            <person name="Tangrot J."/>
            <person name="Rosling A."/>
        </authorList>
    </citation>
    <scope>NUCLEOTIDE SEQUENCE</scope>
    <source>
        <strain evidence="1">MA453B</strain>
    </source>
</reference>
<proteinExistence type="predicted"/>
<evidence type="ECO:0000313" key="1">
    <source>
        <dbReference type="EMBL" id="CAG8770439.1"/>
    </source>
</evidence>
<gene>
    <name evidence="1" type="ORF">DERYTH_LOCUS18637</name>
</gene>
<dbReference type="AlphaFoldDB" id="A0A9N9JB65"/>
<sequence>MDQTDSNIKNNYYKQHQFHSQQFQPYQLQNHSSELLVPLASSTELCNNNKEPLTEHDLQRLQKLVDLIFSNKSTVTSKLPIPSSEDDILSSIILYLPLLINKPLEINQITFPINIMLYHTYPNLFR</sequence>
<protein>
    <submittedName>
        <fullName evidence="1">18098_t:CDS:1</fullName>
    </submittedName>
</protein>
<keyword evidence="2" id="KW-1185">Reference proteome</keyword>